<proteinExistence type="predicted"/>
<evidence type="ECO:0000313" key="2">
    <source>
        <dbReference type="EMBL" id="RDX77378.1"/>
    </source>
</evidence>
<dbReference type="Proteomes" id="UP000257109">
    <property type="component" value="Unassembled WGS sequence"/>
</dbReference>
<feature type="region of interest" description="Disordered" evidence="1">
    <location>
        <begin position="136"/>
        <end position="162"/>
    </location>
</feature>
<name>A0A371FGD7_MUCPR</name>
<gene>
    <name evidence="2" type="ORF">CR513_42517</name>
</gene>
<feature type="non-terminal residue" evidence="2">
    <location>
        <position position="207"/>
    </location>
</feature>
<feature type="compositionally biased region" description="Polar residues" evidence="1">
    <location>
        <begin position="103"/>
        <end position="122"/>
    </location>
</feature>
<accession>A0A371FGD7</accession>
<keyword evidence="3" id="KW-1185">Reference proteome</keyword>
<sequence length="207" mass="22977">RKQENPECSNKAGIQVVETKKLFPAQVATIFTAKYESAKGGRDREKTEVNSAKKTSVEVDPFLHIQAETISANEDQKQVRAKSVLDNQVQNCIPSRSNSCARLSAESNSKADSISANRSRPQQPKVEIMSAHLVPSPIQVGQPDPKVSNDNSSSPPPPIELKPLSSHLKYAYLDTEQQLPVIIANNLHQEQEDKLLHVLRQHKKETI</sequence>
<protein>
    <submittedName>
        <fullName evidence="2">Uncharacterized protein</fullName>
    </submittedName>
</protein>
<dbReference type="EMBL" id="QJKJ01009189">
    <property type="protein sequence ID" value="RDX77378.1"/>
    <property type="molecule type" value="Genomic_DNA"/>
</dbReference>
<reference evidence="2" key="1">
    <citation type="submission" date="2018-05" db="EMBL/GenBank/DDBJ databases">
        <title>Draft genome of Mucuna pruriens seed.</title>
        <authorList>
            <person name="Nnadi N.E."/>
            <person name="Vos R."/>
            <person name="Hasami M.H."/>
            <person name="Devisetty U.K."/>
            <person name="Aguiy J.C."/>
        </authorList>
    </citation>
    <scope>NUCLEOTIDE SEQUENCE [LARGE SCALE GENOMIC DNA]</scope>
    <source>
        <strain evidence="2">JCA_2017</strain>
    </source>
</reference>
<comment type="caution">
    <text evidence="2">The sequence shown here is derived from an EMBL/GenBank/DDBJ whole genome shotgun (WGS) entry which is preliminary data.</text>
</comment>
<evidence type="ECO:0000256" key="1">
    <source>
        <dbReference type="SAM" id="MobiDB-lite"/>
    </source>
</evidence>
<feature type="compositionally biased region" description="Low complexity" evidence="1">
    <location>
        <begin position="143"/>
        <end position="153"/>
    </location>
</feature>
<feature type="non-terminal residue" evidence="2">
    <location>
        <position position="1"/>
    </location>
</feature>
<evidence type="ECO:0000313" key="3">
    <source>
        <dbReference type="Proteomes" id="UP000257109"/>
    </source>
</evidence>
<feature type="region of interest" description="Disordered" evidence="1">
    <location>
        <begin position="103"/>
        <end position="124"/>
    </location>
</feature>
<organism evidence="2 3">
    <name type="scientific">Mucuna pruriens</name>
    <name type="common">Velvet bean</name>
    <name type="synonym">Dolichos pruriens</name>
    <dbReference type="NCBI Taxonomy" id="157652"/>
    <lineage>
        <taxon>Eukaryota</taxon>
        <taxon>Viridiplantae</taxon>
        <taxon>Streptophyta</taxon>
        <taxon>Embryophyta</taxon>
        <taxon>Tracheophyta</taxon>
        <taxon>Spermatophyta</taxon>
        <taxon>Magnoliopsida</taxon>
        <taxon>eudicotyledons</taxon>
        <taxon>Gunneridae</taxon>
        <taxon>Pentapetalae</taxon>
        <taxon>rosids</taxon>
        <taxon>fabids</taxon>
        <taxon>Fabales</taxon>
        <taxon>Fabaceae</taxon>
        <taxon>Papilionoideae</taxon>
        <taxon>50 kb inversion clade</taxon>
        <taxon>NPAAA clade</taxon>
        <taxon>indigoferoid/millettioid clade</taxon>
        <taxon>Phaseoleae</taxon>
        <taxon>Mucuna</taxon>
    </lineage>
</organism>
<dbReference type="AlphaFoldDB" id="A0A371FGD7"/>